<dbReference type="WBParaSite" id="Hba_13977">
    <property type="protein sequence ID" value="Hba_13977"/>
    <property type="gene ID" value="Hba_13977"/>
</dbReference>
<name>A0A1I7X905_HETBA</name>
<keyword evidence="1" id="KW-1185">Reference proteome</keyword>
<proteinExistence type="predicted"/>
<evidence type="ECO:0000313" key="2">
    <source>
        <dbReference type="WBParaSite" id="Hba_13977"/>
    </source>
</evidence>
<accession>A0A1I7X905</accession>
<organism evidence="1 2">
    <name type="scientific">Heterorhabditis bacteriophora</name>
    <name type="common">Entomopathogenic nematode worm</name>
    <dbReference type="NCBI Taxonomy" id="37862"/>
    <lineage>
        <taxon>Eukaryota</taxon>
        <taxon>Metazoa</taxon>
        <taxon>Ecdysozoa</taxon>
        <taxon>Nematoda</taxon>
        <taxon>Chromadorea</taxon>
        <taxon>Rhabditida</taxon>
        <taxon>Rhabditina</taxon>
        <taxon>Rhabditomorpha</taxon>
        <taxon>Strongyloidea</taxon>
        <taxon>Heterorhabditidae</taxon>
        <taxon>Heterorhabditis</taxon>
    </lineage>
</organism>
<evidence type="ECO:0000313" key="1">
    <source>
        <dbReference type="Proteomes" id="UP000095283"/>
    </source>
</evidence>
<reference evidence="2" key="1">
    <citation type="submission" date="2016-11" db="UniProtKB">
        <authorList>
            <consortium name="WormBaseParasite"/>
        </authorList>
    </citation>
    <scope>IDENTIFICATION</scope>
</reference>
<dbReference type="AlphaFoldDB" id="A0A1I7X905"/>
<dbReference type="Proteomes" id="UP000095283">
    <property type="component" value="Unplaced"/>
</dbReference>
<protein>
    <submittedName>
        <fullName evidence="2">Nodulin-like domain-containing protein</fullName>
    </submittedName>
</protein>
<sequence>MKAGDVSIRMPRVSNVCPPGSPNLRLALVVLSIGAASHFLLYLDSVVDNLLPAAMPFLMTIYKTKEDAGRLPLLNVRLNLHSFIST</sequence>